<dbReference type="Gramene" id="OMO68526">
    <property type="protein sequence ID" value="OMO68526"/>
    <property type="gene ID" value="CCACVL1_19919"/>
</dbReference>
<dbReference type="EMBL" id="AWWV01012192">
    <property type="protein sequence ID" value="OMO68526.1"/>
    <property type="molecule type" value="Genomic_DNA"/>
</dbReference>
<accession>A0A1R3HDX2</accession>
<comment type="caution">
    <text evidence="1">The sequence shown here is derived from an EMBL/GenBank/DDBJ whole genome shotgun (WGS) entry which is preliminary data.</text>
</comment>
<reference evidence="1 2" key="1">
    <citation type="submission" date="2013-09" db="EMBL/GenBank/DDBJ databases">
        <title>Corchorus capsularis genome sequencing.</title>
        <authorList>
            <person name="Alam M."/>
            <person name="Haque M.S."/>
            <person name="Islam M.S."/>
            <person name="Emdad E.M."/>
            <person name="Islam M.M."/>
            <person name="Ahmed B."/>
            <person name="Halim A."/>
            <person name="Hossen Q.M.M."/>
            <person name="Hossain M.Z."/>
            <person name="Ahmed R."/>
            <person name="Khan M.M."/>
            <person name="Islam R."/>
            <person name="Rashid M.M."/>
            <person name="Khan S.A."/>
            <person name="Rahman M.S."/>
            <person name="Alam M."/>
        </authorList>
    </citation>
    <scope>NUCLEOTIDE SEQUENCE [LARGE SCALE GENOMIC DNA]</scope>
    <source>
        <strain evidence="2">cv. CVL-1</strain>
        <tissue evidence="1">Whole seedling</tissue>
    </source>
</reference>
<dbReference type="OrthoDB" id="10630068at2759"/>
<organism evidence="1 2">
    <name type="scientific">Corchorus capsularis</name>
    <name type="common">Jute</name>
    <dbReference type="NCBI Taxonomy" id="210143"/>
    <lineage>
        <taxon>Eukaryota</taxon>
        <taxon>Viridiplantae</taxon>
        <taxon>Streptophyta</taxon>
        <taxon>Embryophyta</taxon>
        <taxon>Tracheophyta</taxon>
        <taxon>Spermatophyta</taxon>
        <taxon>Magnoliopsida</taxon>
        <taxon>eudicotyledons</taxon>
        <taxon>Gunneridae</taxon>
        <taxon>Pentapetalae</taxon>
        <taxon>rosids</taxon>
        <taxon>malvids</taxon>
        <taxon>Malvales</taxon>
        <taxon>Malvaceae</taxon>
        <taxon>Grewioideae</taxon>
        <taxon>Apeibeae</taxon>
        <taxon>Corchorus</taxon>
    </lineage>
</organism>
<proteinExistence type="predicted"/>
<dbReference type="Proteomes" id="UP000188268">
    <property type="component" value="Unassembled WGS sequence"/>
</dbReference>
<evidence type="ECO:0000313" key="1">
    <source>
        <dbReference type="EMBL" id="OMO68526.1"/>
    </source>
</evidence>
<protein>
    <submittedName>
        <fullName evidence="1">Uncharacterized protein</fullName>
    </submittedName>
</protein>
<dbReference type="AlphaFoldDB" id="A0A1R3HDX2"/>
<evidence type="ECO:0000313" key="2">
    <source>
        <dbReference type="Proteomes" id="UP000188268"/>
    </source>
</evidence>
<gene>
    <name evidence="1" type="ORF">CCACVL1_19919</name>
</gene>
<keyword evidence="2" id="KW-1185">Reference proteome</keyword>
<name>A0A1R3HDX2_COCAP</name>
<sequence>MVDIMNDFDMNPDVPHPMLQDDHNIVPSIASPEMIRKGYEVRQKMQVFRAAKQIKVNFEVPKRLRDLNRIVSKVDSDKVLLDKKLNCGEIMPDEYMRRSEALLNKWKQAWSKMAQGLANFDGCVGEEEDYDWNLNRHEEFVQGLDRKLCALIRINSVCVVNTSEDLQLLVSVGMDCNIIVERDNEKLINAASSFPSVIRKVLFLS</sequence>